<comment type="similarity">
    <text evidence="2">Belongs to the ROK (NagC/XylR) family.</text>
</comment>
<dbReference type="OrthoDB" id="9796533at2"/>
<dbReference type="RefSeq" id="WP_010768165.1">
    <property type="nucleotide sequence ID" value="NZ_ASWE01000003.1"/>
</dbReference>
<dbReference type="InterPro" id="IPR049874">
    <property type="entry name" value="ROK_cs"/>
</dbReference>
<evidence type="ECO:0000313" key="5">
    <source>
        <dbReference type="Proteomes" id="UP000013785"/>
    </source>
</evidence>
<keyword evidence="5" id="KW-1185">Reference proteome</keyword>
<keyword evidence="3" id="KW-0859">Xylose metabolism</keyword>
<dbReference type="Gene3D" id="1.10.10.10">
    <property type="entry name" value="Winged helix-like DNA-binding domain superfamily/Winged helix DNA-binding domain"/>
    <property type="match status" value="1"/>
</dbReference>
<accession>R3WS80</accession>
<dbReference type="STRING" id="154621.RV11_GL002434"/>
<dbReference type="Gene3D" id="3.30.420.40">
    <property type="match status" value="2"/>
</dbReference>
<sequence length="392" mass="43805">MISSKYTIREQNEAKILTVIIDKNEVSRAELSTLTGLNKASVSAITKKLIEDEFISETRIGDASNVGGRKPIMLTFNRQSALVIAFDLGYNYIEAMLAYIDGTIIDSIRKRRIDVSAENVVGQMKEIIDHFLSIQPKTPHGIIGLTAAIHGQVHNNVIHFTPYYNLDKGNLWEELQAICDFPVFLENEANLAALGEYTFSSHYQNLVSISIHSGIGAGIVENGDLQVGYRGRAGEIGHSILYPHGKECPCGNLGCLEQYASNKATYQEYAKQEGLDYVNSDTLQQAFQEKNDRAIALLEKNAELLSIGINNIIMMYDPEIVVINSSLYRKIPEMIPFINAHIKNRFSKDVLIRNTFLEKSATLYGAFANSAQNFLNIKKLKLIKEEIVSLHE</sequence>
<dbReference type="PANTHER" id="PTHR18964">
    <property type="entry name" value="ROK (REPRESSOR, ORF, KINASE) FAMILY"/>
    <property type="match status" value="1"/>
</dbReference>
<dbReference type="InterPro" id="IPR036388">
    <property type="entry name" value="WH-like_DNA-bd_sf"/>
</dbReference>
<dbReference type="InterPro" id="IPR000600">
    <property type="entry name" value="ROK"/>
</dbReference>
<dbReference type="SUPFAM" id="SSF53067">
    <property type="entry name" value="Actin-like ATPase domain"/>
    <property type="match status" value="1"/>
</dbReference>
<dbReference type="PROSITE" id="PS01125">
    <property type="entry name" value="ROK"/>
    <property type="match status" value="1"/>
</dbReference>
<comment type="function">
    <text evidence="1">Transcriptional repressor of xylose-utilizing enzymes.</text>
</comment>
<evidence type="ECO:0000256" key="1">
    <source>
        <dbReference type="ARBA" id="ARBA00002486"/>
    </source>
</evidence>
<dbReference type="GO" id="GO:0042732">
    <property type="term" value="P:D-xylose metabolic process"/>
    <property type="evidence" value="ECO:0007669"/>
    <property type="project" value="UniProtKB-KW"/>
</dbReference>
<proteinExistence type="inferred from homology"/>
<dbReference type="Proteomes" id="UP000013785">
    <property type="component" value="Unassembled WGS sequence"/>
</dbReference>
<dbReference type="SUPFAM" id="SSF46785">
    <property type="entry name" value="Winged helix' DNA-binding domain"/>
    <property type="match status" value="1"/>
</dbReference>
<evidence type="ECO:0000256" key="2">
    <source>
        <dbReference type="ARBA" id="ARBA00006479"/>
    </source>
</evidence>
<dbReference type="Pfam" id="PF13412">
    <property type="entry name" value="HTH_24"/>
    <property type="match status" value="1"/>
</dbReference>
<name>R3WS80_9ENTE</name>
<dbReference type="eggNOG" id="COG1940">
    <property type="taxonomic scope" value="Bacteria"/>
</dbReference>
<reference evidence="4 5" key="1">
    <citation type="submission" date="2013-02" db="EMBL/GenBank/DDBJ databases">
        <title>The Genome Sequence of Enterococcus phoeniculicola BAA-412.</title>
        <authorList>
            <consortium name="The Broad Institute Genome Sequencing Platform"/>
            <consortium name="The Broad Institute Genome Sequencing Center for Infectious Disease"/>
            <person name="Earl A.M."/>
            <person name="Gilmore M.S."/>
            <person name="Lebreton F."/>
            <person name="Walker B."/>
            <person name="Young S.K."/>
            <person name="Zeng Q."/>
            <person name="Gargeya S."/>
            <person name="Fitzgerald M."/>
            <person name="Haas B."/>
            <person name="Abouelleil A."/>
            <person name="Alvarado L."/>
            <person name="Arachchi H.M."/>
            <person name="Berlin A.M."/>
            <person name="Chapman S.B."/>
            <person name="Dewar J."/>
            <person name="Goldberg J."/>
            <person name="Griggs A."/>
            <person name="Gujja S."/>
            <person name="Hansen M."/>
            <person name="Howarth C."/>
            <person name="Imamovic A."/>
            <person name="Larimer J."/>
            <person name="McCowan C."/>
            <person name="Murphy C."/>
            <person name="Neiman D."/>
            <person name="Pearson M."/>
            <person name="Priest M."/>
            <person name="Roberts A."/>
            <person name="Saif S."/>
            <person name="Shea T."/>
            <person name="Sisk P."/>
            <person name="Sykes S."/>
            <person name="Wortman J."/>
            <person name="Nusbaum C."/>
            <person name="Birren B."/>
        </authorList>
    </citation>
    <scope>NUCLEOTIDE SEQUENCE [LARGE SCALE GENOMIC DNA]</scope>
    <source>
        <strain evidence="4 5">ATCC BAA-412</strain>
    </source>
</reference>
<dbReference type="PANTHER" id="PTHR18964:SF149">
    <property type="entry name" value="BIFUNCTIONAL UDP-N-ACETYLGLUCOSAMINE 2-EPIMERASE_N-ACETYLMANNOSAMINE KINASE"/>
    <property type="match status" value="1"/>
</dbReference>
<organism evidence="4 5">
    <name type="scientific">Enterococcus phoeniculicola ATCC BAA-412</name>
    <dbReference type="NCBI Taxonomy" id="1158610"/>
    <lineage>
        <taxon>Bacteria</taxon>
        <taxon>Bacillati</taxon>
        <taxon>Bacillota</taxon>
        <taxon>Bacilli</taxon>
        <taxon>Lactobacillales</taxon>
        <taxon>Enterococcaceae</taxon>
        <taxon>Enterococcus</taxon>
    </lineage>
</organism>
<keyword evidence="3" id="KW-0119">Carbohydrate metabolism</keyword>
<dbReference type="PATRIC" id="fig|1158610.3.peg.1487"/>
<dbReference type="EMBL" id="AJAT01000013">
    <property type="protein sequence ID" value="EOL44685.1"/>
    <property type="molecule type" value="Genomic_DNA"/>
</dbReference>
<dbReference type="CDD" id="cd24077">
    <property type="entry name" value="ASKHA_ATPase_ROK_SaXylR-like"/>
    <property type="match status" value="1"/>
</dbReference>
<dbReference type="Pfam" id="PF00480">
    <property type="entry name" value="ROK"/>
    <property type="match status" value="1"/>
</dbReference>
<comment type="caution">
    <text evidence="4">The sequence shown here is derived from an EMBL/GenBank/DDBJ whole genome shotgun (WGS) entry which is preliminary data.</text>
</comment>
<protein>
    <recommendedName>
        <fullName evidence="6">ROK family protein</fullName>
    </recommendedName>
</protein>
<dbReference type="InterPro" id="IPR036390">
    <property type="entry name" value="WH_DNA-bd_sf"/>
</dbReference>
<evidence type="ECO:0008006" key="6">
    <source>
        <dbReference type="Google" id="ProtNLM"/>
    </source>
</evidence>
<evidence type="ECO:0000256" key="3">
    <source>
        <dbReference type="ARBA" id="ARBA00022629"/>
    </source>
</evidence>
<dbReference type="InterPro" id="IPR043129">
    <property type="entry name" value="ATPase_NBD"/>
</dbReference>
<evidence type="ECO:0000313" key="4">
    <source>
        <dbReference type="EMBL" id="EOL44685.1"/>
    </source>
</evidence>
<gene>
    <name evidence="4" type="ORF">UC3_01502</name>
</gene>
<dbReference type="AlphaFoldDB" id="R3WS80"/>
<dbReference type="HOGENOM" id="CLU_036604_13_2_9"/>